<dbReference type="PANTHER" id="PTHR43194:SF5">
    <property type="entry name" value="PIMELOYL-[ACYL-CARRIER PROTEIN] METHYL ESTER ESTERASE"/>
    <property type="match status" value="1"/>
</dbReference>
<organism evidence="2 3">
    <name type="scientific">Glacieibacterium frigidum</name>
    <dbReference type="NCBI Taxonomy" id="2593303"/>
    <lineage>
        <taxon>Bacteria</taxon>
        <taxon>Pseudomonadati</taxon>
        <taxon>Pseudomonadota</taxon>
        <taxon>Alphaproteobacteria</taxon>
        <taxon>Sphingomonadales</taxon>
        <taxon>Sphingosinicellaceae</taxon>
        <taxon>Glacieibacterium</taxon>
    </lineage>
</organism>
<protein>
    <submittedName>
        <fullName evidence="2">Alpha/beta hydrolase</fullName>
    </submittedName>
</protein>
<dbReference type="InterPro" id="IPR000073">
    <property type="entry name" value="AB_hydrolase_1"/>
</dbReference>
<proteinExistence type="predicted"/>
<dbReference type="Pfam" id="PF12697">
    <property type="entry name" value="Abhydrolase_6"/>
    <property type="match status" value="1"/>
</dbReference>
<accession>A0A552UFW8</accession>
<reference evidence="2 3" key="1">
    <citation type="submission" date="2019-07" db="EMBL/GenBank/DDBJ databases">
        <title>Novel species isolated from glacier.</title>
        <authorList>
            <person name="Liu Q."/>
            <person name="Xin Y.-H."/>
        </authorList>
    </citation>
    <scope>NUCLEOTIDE SEQUENCE [LARGE SCALE GENOMIC DNA]</scope>
    <source>
        <strain evidence="2 3">LB1R16</strain>
    </source>
</reference>
<name>A0A552UFW8_9SPHN</name>
<evidence type="ECO:0000259" key="1">
    <source>
        <dbReference type="Pfam" id="PF12697"/>
    </source>
</evidence>
<dbReference type="PANTHER" id="PTHR43194">
    <property type="entry name" value="HYDROLASE ALPHA/BETA FOLD FAMILY"/>
    <property type="match status" value="1"/>
</dbReference>
<keyword evidence="2" id="KW-0378">Hydrolase</keyword>
<evidence type="ECO:0000313" key="3">
    <source>
        <dbReference type="Proteomes" id="UP000317894"/>
    </source>
</evidence>
<dbReference type="Gene3D" id="3.40.50.1820">
    <property type="entry name" value="alpha/beta hydrolase"/>
    <property type="match status" value="1"/>
</dbReference>
<dbReference type="OrthoDB" id="9804723at2"/>
<dbReference type="GO" id="GO:0016787">
    <property type="term" value="F:hydrolase activity"/>
    <property type="evidence" value="ECO:0007669"/>
    <property type="project" value="UniProtKB-KW"/>
</dbReference>
<gene>
    <name evidence="2" type="ORF">FMM06_02655</name>
</gene>
<dbReference type="RefSeq" id="WP_143554665.1">
    <property type="nucleotide sequence ID" value="NZ_VJWA01000001.1"/>
</dbReference>
<dbReference type="InterPro" id="IPR050228">
    <property type="entry name" value="Carboxylesterase_BioH"/>
</dbReference>
<dbReference type="Proteomes" id="UP000317894">
    <property type="component" value="Unassembled WGS sequence"/>
</dbReference>
<evidence type="ECO:0000313" key="2">
    <source>
        <dbReference type="EMBL" id="TRW17120.1"/>
    </source>
</evidence>
<dbReference type="SUPFAM" id="SSF53474">
    <property type="entry name" value="alpha/beta-Hydrolases"/>
    <property type="match status" value="1"/>
</dbReference>
<dbReference type="AlphaFoldDB" id="A0A552UFW8"/>
<feature type="domain" description="AB hydrolase-1" evidence="1">
    <location>
        <begin position="57"/>
        <end position="293"/>
    </location>
</feature>
<dbReference type="EMBL" id="VJWA01000001">
    <property type="protein sequence ID" value="TRW17120.1"/>
    <property type="molecule type" value="Genomic_DNA"/>
</dbReference>
<sequence length="306" mass="32937">MAEQDTRAPLAEYHGAVPPAPAWFSAAIADAPEVGRVEVDGAGIEMLTWGQRGKPGLLFLHGNGAHAGWWRFIAPFFAADYRVAALSWSGMGGSDHRDAYGVENFVREMFAIIAAAGLDEAGPPRVVAHSFGGFPMMAAASVRGAELAAAVIVDTPFRAPGEEGSRPPNATLRPHRIYPTLAEALARFRFAPQQGCDNPFIADDIARRSLVEVEGGWTWAFDPYLWSRFRIGDARDLLRSPQCPVALIWGEASALMQPDRVAAMRETLPATSPAIGIPGAEHHVMVDQPLAFVTALRGLFAGWPTT</sequence>
<keyword evidence="3" id="KW-1185">Reference proteome</keyword>
<dbReference type="InterPro" id="IPR029058">
    <property type="entry name" value="AB_hydrolase_fold"/>
</dbReference>
<comment type="caution">
    <text evidence="2">The sequence shown here is derived from an EMBL/GenBank/DDBJ whole genome shotgun (WGS) entry which is preliminary data.</text>
</comment>